<dbReference type="eggNOG" id="COG1595">
    <property type="taxonomic scope" value="Bacteria"/>
</dbReference>
<dbReference type="InterPro" id="IPR039425">
    <property type="entry name" value="RNA_pol_sigma-70-like"/>
</dbReference>
<protein>
    <recommendedName>
        <fullName evidence="5">HTH luxR-type domain-containing protein</fullName>
    </recommendedName>
</protein>
<dbReference type="Proteomes" id="UP000018850">
    <property type="component" value="Unassembled WGS sequence"/>
</dbReference>
<keyword evidence="2" id="KW-0805">Transcription regulation</keyword>
<sequence>MSVQSKLIIGDIKTFERVYNKYFDQVYSVILRYTRDETFADDLLQEVFIKLWNNKAKVSEDLTIEHQIFVITKNVVLNHLKKSVREKRLIADYKVTLMSSFANHHTFSEERLNKLKNLIDSLPEKQQQVFKMHKLEGLSYEEIAQSLKISKNTVSSHLSAAVKSLKKNNLLLIYILISLN</sequence>
<evidence type="ECO:0000313" key="6">
    <source>
        <dbReference type="EMBL" id="ETN96429.1"/>
    </source>
</evidence>
<organism evidence="6 7">
    <name type="scientific">Zhouia amylolytica AD3</name>
    <dbReference type="NCBI Taxonomy" id="1286632"/>
    <lineage>
        <taxon>Bacteria</taxon>
        <taxon>Pseudomonadati</taxon>
        <taxon>Bacteroidota</taxon>
        <taxon>Flavobacteriia</taxon>
        <taxon>Flavobacteriales</taxon>
        <taxon>Flavobacteriaceae</taxon>
        <taxon>Zhouia</taxon>
    </lineage>
</organism>
<dbReference type="Pfam" id="PF08281">
    <property type="entry name" value="Sigma70_r4_2"/>
    <property type="match status" value="1"/>
</dbReference>
<name>W2UR59_9FLAO</name>
<dbReference type="SUPFAM" id="SSF88946">
    <property type="entry name" value="Sigma2 domain of RNA polymerase sigma factors"/>
    <property type="match status" value="1"/>
</dbReference>
<keyword evidence="4" id="KW-0804">Transcription</keyword>
<reference evidence="6 7" key="2">
    <citation type="journal article" date="2016" name="Genome Announc.">
        <title>Draft Genome Sequence of Zhouia amylolytica AD3, Isolated from Tidal Flat Sediment.</title>
        <authorList>
            <person name="Jia B."/>
            <person name="Jin H.M."/>
            <person name="Lee H.J."/>
            <person name="Jeon C.O."/>
        </authorList>
    </citation>
    <scope>NUCLEOTIDE SEQUENCE [LARGE SCALE GENOMIC DNA]</scope>
    <source>
        <strain evidence="6 7">AD3</strain>
    </source>
</reference>
<dbReference type="InterPro" id="IPR036388">
    <property type="entry name" value="WH-like_DNA-bd_sf"/>
</dbReference>
<dbReference type="PANTHER" id="PTHR43133:SF46">
    <property type="entry name" value="RNA POLYMERASE SIGMA-70 FACTOR ECF SUBFAMILY"/>
    <property type="match status" value="1"/>
</dbReference>
<dbReference type="RefSeq" id="WP_038262438.1">
    <property type="nucleotide sequence ID" value="NZ_AYXY01000009.1"/>
</dbReference>
<comment type="similarity">
    <text evidence="1">Belongs to the sigma-70 factor family. ECF subfamily.</text>
</comment>
<dbReference type="Gene3D" id="1.10.10.10">
    <property type="entry name" value="Winged helix-like DNA-binding domain superfamily/Winged helix DNA-binding domain"/>
    <property type="match status" value="1"/>
</dbReference>
<dbReference type="EMBL" id="AYXY01000009">
    <property type="protein sequence ID" value="ETN96429.1"/>
    <property type="molecule type" value="Genomic_DNA"/>
</dbReference>
<dbReference type="InterPro" id="IPR013325">
    <property type="entry name" value="RNA_pol_sigma_r2"/>
</dbReference>
<accession>W2UR59</accession>
<dbReference type="PANTHER" id="PTHR43133">
    <property type="entry name" value="RNA POLYMERASE ECF-TYPE SIGMA FACTO"/>
    <property type="match status" value="1"/>
</dbReference>
<dbReference type="InterPro" id="IPR007627">
    <property type="entry name" value="RNA_pol_sigma70_r2"/>
</dbReference>
<dbReference type="AlphaFoldDB" id="W2UR59"/>
<dbReference type="SUPFAM" id="SSF88659">
    <property type="entry name" value="Sigma3 and sigma4 domains of RNA polymerase sigma factors"/>
    <property type="match status" value="1"/>
</dbReference>
<dbReference type="InterPro" id="IPR014284">
    <property type="entry name" value="RNA_pol_sigma-70_dom"/>
</dbReference>
<dbReference type="GO" id="GO:0003677">
    <property type="term" value="F:DNA binding"/>
    <property type="evidence" value="ECO:0007669"/>
    <property type="project" value="InterPro"/>
</dbReference>
<dbReference type="GO" id="GO:0016987">
    <property type="term" value="F:sigma factor activity"/>
    <property type="evidence" value="ECO:0007669"/>
    <property type="project" value="UniProtKB-KW"/>
</dbReference>
<evidence type="ECO:0000256" key="3">
    <source>
        <dbReference type="ARBA" id="ARBA00023082"/>
    </source>
</evidence>
<keyword evidence="7" id="KW-1185">Reference proteome</keyword>
<proteinExistence type="inferred from homology"/>
<dbReference type="Gene3D" id="1.10.1740.10">
    <property type="match status" value="1"/>
</dbReference>
<reference evidence="7" key="1">
    <citation type="submission" date="2013-11" db="EMBL/GenBank/DDBJ databases">
        <title>Draft genome sequence from a member of Zhouia, isolated tidal flat.</title>
        <authorList>
            <person name="Jin H."/>
            <person name="Jeon C.O."/>
        </authorList>
    </citation>
    <scope>NUCLEOTIDE SEQUENCE [LARGE SCALE GENOMIC DNA]</scope>
    <source>
        <strain evidence="7">AD3</strain>
    </source>
</reference>
<evidence type="ECO:0000313" key="7">
    <source>
        <dbReference type="Proteomes" id="UP000018850"/>
    </source>
</evidence>
<feature type="domain" description="HTH luxR-type" evidence="5">
    <location>
        <begin position="119"/>
        <end position="177"/>
    </location>
</feature>
<evidence type="ECO:0000259" key="5">
    <source>
        <dbReference type="SMART" id="SM00421"/>
    </source>
</evidence>
<dbReference type="InterPro" id="IPR013324">
    <property type="entry name" value="RNA_pol_sigma_r3/r4-like"/>
</dbReference>
<dbReference type="SMART" id="SM00421">
    <property type="entry name" value="HTH_LUXR"/>
    <property type="match status" value="1"/>
</dbReference>
<evidence type="ECO:0000256" key="4">
    <source>
        <dbReference type="ARBA" id="ARBA00023163"/>
    </source>
</evidence>
<dbReference type="CDD" id="cd06171">
    <property type="entry name" value="Sigma70_r4"/>
    <property type="match status" value="1"/>
</dbReference>
<dbReference type="GO" id="GO:0006352">
    <property type="term" value="P:DNA-templated transcription initiation"/>
    <property type="evidence" value="ECO:0007669"/>
    <property type="project" value="InterPro"/>
</dbReference>
<keyword evidence="3" id="KW-0731">Sigma factor</keyword>
<evidence type="ECO:0000256" key="2">
    <source>
        <dbReference type="ARBA" id="ARBA00023015"/>
    </source>
</evidence>
<dbReference type="InterPro" id="IPR013249">
    <property type="entry name" value="RNA_pol_sigma70_r4_t2"/>
</dbReference>
<comment type="caution">
    <text evidence="6">The sequence shown here is derived from an EMBL/GenBank/DDBJ whole genome shotgun (WGS) entry which is preliminary data.</text>
</comment>
<dbReference type="InterPro" id="IPR000792">
    <property type="entry name" value="Tscrpt_reg_LuxR_C"/>
</dbReference>
<dbReference type="Pfam" id="PF04542">
    <property type="entry name" value="Sigma70_r2"/>
    <property type="match status" value="1"/>
</dbReference>
<evidence type="ECO:0000256" key="1">
    <source>
        <dbReference type="ARBA" id="ARBA00010641"/>
    </source>
</evidence>
<dbReference type="NCBIfam" id="TIGR02937">
    <property type="entry name" value="sigma70-ECF"/>
    <property type="match status" value="1"/>
</dbReference>
<gene>
    <name evidence="6" type="ORF">P278_06970</name>
</gene>